<feature type="compositionally biased region" description="Low complexity" evidence="5">
    <location>
        <begin position="79"/>
        <end position="114"/>
    </location>
</feature>
<accession>A0A6A5XU90</accession>
<proteinExistence type="predicted"/>
<keyword evidence="8" id="KW-1185">Reference proteome</keyword>
<name>A0A6A5XU90_9PLEO</name>
<dbReference type="Gene3D" id="6.10.140.2220">
    <property type="match status" value="1"/>
</dbReference>
<evidence type="ECO:0000256" key="1">
    <source>
        <dbReference type="ARBA" id="ARBA00022723"/>
    </source>
</evidence>
<evidence type="ECO:0000256" key="5">
    <source>
        <dbReference type="SAM" id="MobiDB-lite"/>
    </source>
</evidence>
<keyword evidence="1" id="KW-0479">Metal-binding</keyword>
<dbReference type="GO" id="GO:0005634">
    <property type="term" value="C:nucleus"/>
    <property type="evidence" value="ECO:0007669"/>
    <property type="project" value="TreeGrafter"/>
</dbReference>
<evidence type="ECO:0000259" key="6">
    <source>
        <dbReference type="PROSITE" id="PS50865"/>
    </source>
</evidence>
<dbReference type="Pfam" id="PF01753">
    <property type="entry name" value="zf-MYND"/>
    <property type="match status" value="1"/>
</dbReference>
<dbReference type="PROSITE" id="PS50865">
    <property type="entry name" value="ZF_MYND_2"/>
    <property type="match status" value="1"/>
</dbReference>
<dbReference type="EMBL" id="ML978069">
    <property type="protein sequence ID" value="KAF2016377.1"/>
    <property type="molecule type" value="Genomic_DNA"/>
</dbReference>
<evidence type="ECO:0000256" key="2">
    <source>
        <dbReference type="ARBA" id="ARBA00022771"/>
    </source>
</evidence>
<feature type="region of interest" description="Disordered" evidence="5">
    <location>
        <begin position="64"/>
        <end position="114"/>
    </location>
</feature>
<dbReference type="GO" id="GO:0008270">
    <property type="term" value="F:zinc ion binding"/>
    <property type="evidence" value="ECO:0007669"/>
    <property type="project" value="UniProtKB-KW"/>
</dbReference>
<keyword evidence="2 4" id="KW-0863">Zinc-finger</keyword>
<dbReference type="PANTHER" id="PTHR10237:SF14">
    <property type="entry name" value="MYND-TYPE DOMAIN-CONTAINING PROTEIN"/>
    <property type="match status" value="1"/>
</dbReference>
<dbReference type="AlphaFoldDB" id="A0A6A5XU90"/>
<dbReference type="SUPFAM" id="SSF144232">
    <property type="entry name" value="HIT/MYND zinc finger-like"/>
    <property type="match status" value="1"/>
</dbReference>
<protein>
    <recommendedName>
        <fullName evidence="6">MYND-type domain-containing protein</fullName>
    </recommendedName>
</protein>
<dbReference type="OrthoDB" id="432970at2759"/>
<evidence type="ECO:0000313" key="7">
    <source>
        <dbReference type="EMBL" id="KAF2016377.1"/>
    </source>
</evidence>
<gene>
    <name evidence="7" type="ORF">BU24DRAFT_450908</name>
</gene>
<dbReference type="InterPro" id="IPR002893">
    <property type="entry name" value="Znf_MYND"/>
</dbReference>
<dbReference type="GeneID" id="54288461"/>
<dbReference type="Proteomes" id="UP000799778">
    <property type="component" value="Unassembled WGS sequence"/>
</dbReference>
<dbReference type="PROSITE" id="PS01360">
    <property type="entry name" value="ZF_MYND_1"/>
    <property type="match status" value="1"/>
</dbReference>
<dbReference type="InterPro" id="IPR024119">
    <property type="entry name" value="TF_DEAF-1"/>
</dbReference>
<organism evidence="7 8">
    <name type="scientific">Aaosphaeria arxii CBS 175.79</name>
    <dbReference type="NCBI Taxonomy" id="1450172"/>
    <lineage>
        <taxon>Eukaryota</taxon>
        <taxon>Fungi</taxon>
        <taxon>Dikarya</taxon>
        <taxon>Ascomycota</taxon>
        <taxon>Pezizomycotina</taxon>
        <taxon>Dothideomycetes</taxon>
        <taxon>Pleosporomycetidae</taxon>
        <taxon>Pleosporales</taxon>
        <taxon>Pleosporales incertae sedis</taxon>
        <taxon>Aaosphaeria</taxon>
    </lineage>
</organism>
<reference evidence="7" key="1">
    <citation type="journal article" date="2020" name="Stud. Mycol.">
        <title>101 Dothideomycetes genomes: a test case for predicting lifestyles and emergence of pathogens.</title>
        <authorList>
            <person name="Haridas S."/>
            <person name="Albert R."/>
            <person name="Binder M."/>
            <person name="Bloem J."/>
            <person name="Labutti K."/>
            <person name="Salamov A."/>
            <person name="Andreopoulos B."/>
            <person name="Baker S."/>
            <person name="Barry K."/>
            <person name="Bills G."/>
            <person name="Bluhm B."/>
            <person name="Cannon C."/>
            <person name="Castanera R."/>
            <person name="Culley D."/>
            <person name="Daum C."/>
            <person name="Ezra D."/>
            <person name="Gonzalez J."/>
            <person name="Henrissat B."/>
            <person name="Kuo A."/>
            <person name="Liang C."/>
            <person name="Lipzen A."/>
            <person name="Lutzoni F."/>
            <person name="Magnuson J."/>
            <person name="Mondo S."/>
            <person name="Nolan M."/>
            <person name="Ohm R."/>
            <person name="Pangilinan J."/>
            <person name="Park H.-J."/>
            <person name="Ramirez L."/>
            <person name="Alfaro M."/>
            <person name="Sun H."/>
            <person name="Tritt A."/>
            <person name="Yoshinaga Y."/>
            <person name="Zwiers L.-H."/>
            <person name="Turgeon B."/>
            <person name="Goodwin S."/>
            <person name="Spatafora J."/>
            <person name="Crous P."/>
            <person name="Grigoriev I."/>
        </authorList>
    </citation>
    <scope>NUCLEOTIDE SEQUENCE</scope>
    <source>
        <strain evidence="7">CBS 175.79</strain>
    </source>
</reference>
<evidence type="ECO:0000313" key="8">
    <source>
        <dbReference type="Proteomes" id="UP000799778"/>
    </source>
</evidence>
<feature type="domain" description="MYND-type" evidence="6">
    <location>
        <begin position="26"/>
        <end position="68"/>
    </location>
</feature>
<keyword evidence="3" id="KW-0862">Zinc</keyword>
<evidence type="ECO:0000256" key="4">
    <source>
        <dbReference type="PROSITE-ProRule" id="PRU00134"/>
    </source>
</evidence>
<dbReference type="PANTHER" id="PTHR10237">
    <property type="entry name" value="DEFORMED EPIDERMAL AUTOREGULATORY FACTOR 1 HOMOLOG SUPPRESSIN"/>
    <property type="match status" value="1"/>
</dbReference>
<dbReference type="RefSeq" id="XP_033384716.1">
    <property type="nucleotide sequence ID" value="XM_033531064.1"/>
</dbReference>
<dbReference type="GO" id="GO:0000981">
    <property type="term" value="F:DNA-binding transcription factor activity, RNA polymerase II-specific"/>
    <property type="evidence" value="ECO:0007669"/>
    <property type="project" value="TreeGrafter"/>
</dbReference>
<sequence>MADSEACTCIFCRISEESETPSRNRCACCKKTAGGETPRMKRCSKCSATYYCSHECQQSDWKLHKKTCSPPSTRRSNETTPPTSGSNGPTLSSSRSNGTTPRPTTNNTPVPAPTSKALEAHIAKPFTRLDNHTYLHGRTDKDVFKLLVDCFRLRQTDNRNFEGIAPSDSIDGIYAHFHNFLCRAVALPVGLLPPSWNAAKLDECESFGLSAEGDADFSNLRRGPVGRRDIVEHYGDAWMPIQLRMLGQTVYQKGPGCYDSTNLRRLLVQSEIFDDAEAAGEQIIMVSLHRRR</sequence>
<evidence type="ECO:0000256" key="3">
    <source>
        <dbReference type="ARBA" id="ARBA00022833"/>
    </source>
</evidence>